<comment type="caution">
    <text evidence="2">The sequence shown here is derived from an EMBL/GenBank/DDBJ whole genome shotgun (WGS) entry which is preliminary data.</text>
</comment>
<dbReference type="InterPro" id="IPR021900">
    <property type="entry name" value="DUF3512"/>
</dbReference>
<name>A0A9P6X564_RHIOR</name>
<feature type="region of interest" description="Disordered" evidence="1">
    <location>
        <begin position="1"/>
        <end position="39"/>
    </location>
</feature>
<dbReference type="Pfam" id="PF12024">
    <property type="entry name" value="DUF3512"/>
    <property type="match status" value="1"/>
</dbReference>
<proteinExistence type="predicted"/>
<evidence type="ECO:0000313" key="2">
    <source>
        <dbReference type="EMBL" id="KAG1305192.1"/>
    </source>
</evidence>
<dbReference type="OrthoDB" id="21648at2759"/>
<evidence type="ECO:0000313" key="3">
    <source>
        <dbReference type="Proteomes" id="UP000716291"/>
    </source>
</evidence>
<evidence type="ECO:0000256" key="1">
    <source>
        <dbReference type="SAM" id="MobiDB-lite"/>
    </source>
</evidence>
<reference evidence="2" key="1">
    <citation type="journal article" date="2020" name="Microb. Genom.">
        <title>Genetic diversity of clinical and environmental Mucorales isolates obtained from an investigation of mucormycosis cases among solid organ transplant recipients.</title>
        <authorList>
            <person name="Nguyen M.H."/>
            <person name="Kaul D."/>
            <person name="Muto C."/>
            <person name="Cheng S.J."/>
            <person name="Richter R.A."/>
            <person name="Bruno V.M."/>
            <person name="Liu G."/>
            <person name="Beyhan S."/>
            <person name="Sundermann A.J."/>
            <person name="Mounaud S."/>
            <person name="Pasculle A.W."/>
            <person name="Nierman W.C."/>
            <person name="Driscoll E."/>
            <person name="Cumbie R."/>
            <person name="Clancy C.J."/>
            <person name="Dupont C.L."/>
        </authorList>
    </citation>
    <scope>NUCLEOTIDE SEQUENCE</scope>
    <source>
        <strain evidence="2">GL11</strain>
    </source>
</reference>
<dbReference type="Proteomes" id="UP000716291">
    <property type="component" value="Unassembled WGS sequence"/>
</dbReference>
<feature type="compositionally biased region" description="Polar residues" evidence="1">
    <location>
        <begin position="1"/>
        <end position="18"/>
    </location>
</feature>
<keyword evidence="3" id="KW-1185">Reference proteome</keyword>
<dbReference type="EMBL" id="JAANQT010001429">
    <property type="protein sequence ID" value="KAG1305192.1"/>
    <property type="molecule type" value="Genomic_DNA"/>
</dbReference>
<dbReference type="AlphaFoldDB" id="A0A9P6X564"/>
<gene>
    <name evidence="2" type="ORF">G6F64_008573</name>
</gene>
<evidence type="ECO:0008006" key="4">
    <source>
        <dbReference type="Google" id="ProtNLM"/>
    </source>
</evidence>
<protein>
    <recommendedName>
        <fullName evidence="4">Bromo domain-containing protein</fullName>
    </recommendedName>
</protein>
<organism evidence="2 3">
    <name type="scientific">Rhizopus oryzae</name>
    <name type="common">Mucormycosis agent</name>
    <name type="synonym">Rhizopus arrhizus var. delemar</name>
    <dbReference type="NCBI Taxonomy" id="64495"/>
    <lineage>
        <taxon>Eukaryota</taxon>
        <taxon>Fungi</taxon>
        <taxon>Fungi incertae sedis</taxon>
        <taxon>Mucoromycota</taxon>
        <taxon>Mucoromycotina</taxon>
        <taxon>Mucoromycetes</taxon>
        <taxon>Mucorales</taxon>
        <taxon>Mucorineae</taxon>
        <taxon>Rhizopodaceae</taxon>
        <taxon>Rhizopus</taxon>
    </lineage>
</organism>
<sequence length="455" mass="52540">MPTTRSTVEEQPQESIQTIRERRYASRKKRNSAHAQSPKQKIMMQFLNAMIEFDKQRILWSEPKERASITLESIEDRVYKGKYKDLGSFKTDIDTLFLSVLPSHSSKDDMNTFKSLYQFAQNCLKFESNRLGEEIDNKQELYKTIALFRPSIDGYVFSDTLVKDPTSTPSHQLPQNIHEMVVYPSQPAKKEEIPTLKQTIAPPPNYPPKMLKHEDKPVVPIQWLDFGAFSSFAPTFDSNNANVSYESTYIGRAAKRVKRSKPKEEENAKELNEAWLAKEGLDMKQILNAIEDKKPDSVEEELAENYQFLQRLIEYQESRIEKGESVDEQELQTVKLLQKNITSMLSRLPPNATANNTELIEKTMENIPSCEPAYRGSLQPHKIFSYPTTEKAENLPPYANLTPTYTKENWRLVKVPAVNDNSLISMVEQQQINFYTKPPAFVPPQQPFIQHQPRK</sequence>
<accession>A0A9P6X564</accession>